<dbReference type="Pfam" id="PF03869">
    <property type="entry name" value="Arc"/>
    <property type="match status" value="1"/>
</dbReference>
<gene>
    <name evidence="2" type="ORF">SAMN02745746_04003</name>
</gene>
<proteinExistence type="predicted"/>
<reference evidence="3" key="1">
    <citation type="submission" date="2017-04" db="EMBL/GenBank/DDBJ databases">
        <authorList>
            <person name="Varghese N."/>
            <person name="Submissions S."/>
        </authorList>
    </citation>
    <scope>NUCLEOTIDE SEQUENCE [LARGE SCALE GENOMIC DNA]</scope>
    <source>
        <strain evidence="3">DSM 22618</strain>
    </source>
</reference>
<sequence>MELADWLKAEAAANFRTINAELLVILHEAMRRRGDEKLTSNDNG</sequence>
<evidence type="ECO:0000313" key="3">
    <source>
        <dbReference type="Proteomes" id="UP000192920"/>
    </source>
</evidence>
<evidence type="ECO:0000313" key="2">
    <source>
        <dbReference type="EMBL" id="SMF56517.1"/>
    </source>
</evidence>
<dbReference type="GO" id="GO:0003677">
    <property type="term" value="F:DNA binding"/>
    <property type="evidence" value="ECO:0007669"/>
    <property type="project" value="InterPro"/>
</dbReference>
<organism evidence="2 3">
    <name type="scientific">Pseudogulbenkiania subflava DSM 22618</name>
    <dbReference type="NCBI Taxonomy" id="1123014"/>
    <lineage>
        <taxon>Bacteria</taxon>
        <taxon>Pseudomonadati</taxon>
        <taxon>Pseudomonadota</taxon>
        <taxon>Betaproteobacteria</taxon>
        <taxon>Neisseriales</taxon>
        <taxon>Chromobacteriaceae</taxon>
        <taxon>Pseudogulbenkiania</taxon>
    </lineage>
</organism>
<feature type="domain" description="Arc-like DNA binding" evidence="1">
    <location>
        <begin position="1"/>
        <end position="34"/>
    </location>
</feature>
<keyword evidence="3" id="KW-1185">Reference proteome</keyword>
<accession>A0A1Y6CE04</accession>
<dbReference type="InterPro" id="IPR010985">
    <property type="entry name" value="Ribbon_hlx_hlx"/>
</dbReference>
<protein>
    <submittedName>
        <fullName evidence="2">Arc-like DNA binding domain-containing protein</fullName>
    </submittedName>
</protein>
<dbReference type="Gene3D" id="1.10.1220.10">
    <property type="entry name" value="Met repressor-like"/>
    <property type="match status" value="1"/>
</dbReference>
<dbReference type="AlphaFoldDB" id="A0A1Y6CE04"/>
<dbReference type="GO" id="GO:0006355">
    <property type="term" value="P:regulation of DNA-templated transcription"/>
    <property type="evidence" value="ECO:0007669"/>
    <property type="project" value="InterPro"/>
</dbReference>
<dbReference type="STRING" id="1123014.SAMN02745746_04003"/>
<dbReference type="EMBL" id="FXAG01000036">
    <property type="protein sequence ID" value="SMF56517.1"/>
    <property type="molecule type" value="Genomic_DNA"/>
</dbReference>
<evidence type="ECO:0000259" key="1">
    <source>
        <dbReference type="Pfam" id="PF03869"/>
    </source>
</evidence>
<dbReference type="SUPFAM" id="SSF47598">
    <property type="entry name" value="Ribbon-helix-helix"/>
    <property type="match status" value="1"/>
</dbReference>
<dbReference type="Proteomes" id="UP000192920">
    <property type="component" value="Unassembled WGS sequence"/>
</dbReference>
<dbReference type="InterPro" id="IPR013321">
    <property type="entry name" value="Arc_rbn_hlx_hlx"/>
</dbReference>
<dbReference type="InterPro" id="IPR005569">
    <property type="entry name" value="Arc_DNA-bd_dom"/>
</dbReference>
<name>A0A1Y6CE04_9NEIS</name>